<feature type="non-terminal residue" evidence="3">
    <location>
        <position position="151"/>
    </location>
</feature>
<feature type="non-terminal residue" evidence="3">
    <location>
        <position position="1"/>
    </location>
</feature>
<dbReference type="Pfam" id="PF17786">
    <property type="entry name" value="Mannosidase_ig"/>
    <property type="match status" value="1"/>
</dbReference>
<dbReference type="InterPro" id="IPR013783">
    <property type="entry name" value="Ig-like_fold"/>
</dbReference>
<evidence type="ECO:0000313" key="3">
    <source>
        <dbReference type="EMBL" id="EJW91385.1"/>
    </source>
</evidence>
<reference evidence="3" key="1">
    <citation type="journal article" date="2012" name="PLoS ONE">
        <title>Gene sets for utilization of primary and secondary nutrition supplies in the distal gut of endangered iberian lynx.</title>
        <authorList>
            <person name="Alcaide M."/>
            <person name="Messina E."/>
            <person name="Richter M."/>
            <person name="Bargiela R."/>
            <person name="Peplies J."/>
            <person name="Huws S.A."/>
            <person name="Newbold C.J."/>
            <person name="Golyshin P.N."/>
            <person name="Simon M.A."/>
            <person name="Lopez G."/>
            <person name="Yakimov M.M."/>
            <person name="Ferrer M."/>
        </authorList>
    </citation>
    <scope>NUCLEOTIDE SEQUENCE</scope>
</reference>
<proteinExistence type="predicted"/>
<dbReference type="PANTHER" id="PTHR43730:SF1">
    <property type="entry name" value="BETA-MANNOSIDASE"/>
    <property type="match status" value="1"/>
</dbReference>
<name>J9BUX7_9ZZZZ</name>
<comment type="caution">
    <text evidence="3">The sequence shown here is derived from an EMBL/GenBank/DDBJ whole genome shotgun (WGS) entry which is preliminary data.</text>
</comment>
<dbReference type="GO" id="GO:0004567">
    <property type="term" value="F:beta-mannosidase activity"/>
    <property type="evidence" value="ECO:0007669"/>
    <property type="project" value="TreeGrafter"/>
</dbReference>
<dbReference type="SUPFAM" id="SSF51445">
    <property type="entry name" value="(Trans)glycosidases"/>
    <property type="match status" value="1"/>
</dbReference>
<dbReference type="Gene3D" id="2.60.40.10">
    <property type="entry name" value="Immunoglobulins"/>
    <property type="match status" value="1"/>
</dbReference>
<evidence type="ECO:0000256" key="1">
    <source>
        <dbReference type="ARBA" id="ARBA00023295"/>
    </source>
</evidence>
<dbReference type="GO" id="GO:0006516">
    <property type="term" value="P:glycoprotein catabolic process"/>
    <property type="evidence" value="ECO:0007669"/>
    <property type="project" value="TreeGrafter"/>
</dbReference>
<evidence type="ECO:0000259" key="2">
    <source>
        <dbReference type="Pfam" id="PF17786"/>
    </source>
</evidence>
<dbReference type="InterPro" id="IPR041447">
    <property type="entry name" value="Mannosidase_ig"/>
</dbReference>
<keyword evidence="1" id="KW-0378">Hydrolase</keyword>
<dbReference type="PANTHER" id="PTHR43730">
    <property type="entry name" value="BETA-MANNOSIDASE"/>
    <property type="match status" value="1"/>
</dbReference>
<dbReference type="EMBL" id="AMCI01008218">
    <property type="protein sequence ID" value="EJW91385.1"/>
    <property type="molecule type" value="Genomic_DNA"/>
</dbReference>
<dbReference type="Gene3D" id="3.20.20.80">
    <property type="entry name" value="Glycosidases"/>
    <property type="match status" value="1"/>
</dbReference>
<feature type="domain" description="Mannosidase Ig/CBM-like" evidence="2">
    <location>
        <begin position="101"/>
        <end position="151"/>
    </location>
</feature>
<dbReference type="InterPro" id="IPR050887">
    <property type="entry name" value="Beta-mannosidase_GH2"/>
</dbReference>
<protein>
    <submittedName>
        <fullName evidence="3">Beta-mannosidase</fullName>
    </submittedName>
</protein>
<keyword evidence="1" id="KW-0326">Glycosidase</keyword>
<sequence>DERDIETIVSLLARNTKLPLDEDKIRYLSQAVQSCAMSSAIMGWRALMPYTMGTLFSSLNDTWPEISNSTIDYSGKWKVAHYASRRFFASLAPLIFVENDKLMVYVANDSAKDEEVELKLKLRYFNGKKKESQVYNVFVPSMTSVKVREID</sequence>
<dbReference type="AlphaFoldDB" id="J9BUX7"/>
<organism evidence="3">
    <name type="scientific">gut metagenome</name>
    <dbReference type="NCBI Taxonomy" id="749906"/>
    <lineage>
        <taxon>unclassified sequences</taxon>
        <taxon>metagenomes</taxon>
        <taxon>organismal metagenomes</taxon>
    </lineage>
</organism>
<dbReference type="InterPro" id="IPR017853">
    <property type="entry name" value="GH"/>
</dbReference>
<accession>J9BUX7</accession>
<dbReference type="SUPFAM" id="SSF49303">
    <property type="entry name" value="beta-Galactosidase/glucuronidase domain"/>
    <property type="match status" value="1"/>
</dbReference>
<gene>
    <name evidence="3" type="ORF">EVA_20508</name>
</gene>
<dbReference type="InterPro" id="IPR036156">
    <property type="entry name" value="Beta-gal/glucu_dom_sf"/>
</dbReference>